<dbReference type="RefSeq" id="WP_004413484.1">
    <property type="nucleotide sequence ID" value="NZ_ACZV01000005.1"/>
</dbReference>
<reference evidence="2 5" key="1">
    <citation type="submission" date="2009-10" db="EMBL/GenBank/DDBJ databases">
        <authorList>
            <consortium name="Los Alamos National Laboratory (LANL)"/>
            <consortium name="National Microbial Pathogen Data Resource (NMPDR)"/>
            <person name="Munk A.C."/>
            <person name="Chertkov O."/>
            <person name="Tapia R."/>
            <person name="Green L."/>
            <person name="Rogers Y."/>
            <person name="Detter J.C."/>
            <person name="Bruce D."/>
            <person name="Brettin T.S."/>
            <person name="Colwell R.R."/>
            <person name="Huq A."/>
            <person name="Grim C.J."/>
            <person name="Hasan N.A."/>
            <person name="Bartels D."/>
            <person name="Vonstein V."/>
        </authorList>
    </citation>
    <scope>NUCLEOTIDE SEQUENCE [LARGE SCALE GENOMIC DNA]</scope>
    <source>
        <strain evidence="2 5">CIP 102891</strain>
    </source>
</reference>
<evidence type="ECO:0000256" key="1">
    <source>
        <dbReference type="SAM" id="SignalP"/>
    </source>
</evidence>
<keyword evidence="1" id="KW-0732">Signal</keyword>
<dbReference type="OrthoDB" id="6103199at2"/>
<name>C9QJT6_VIBOR</name>
<reference evidence="3 4" key="3">
    <citation type="journal article" date="2012" name="Int. J. Syst. Evol. Microbiol.">
        <title>Vibrio caribbeanicus sp. nov., isolated from the marine sponge Scleritoderma cyanea.</title>
        <authorList>
            <person name="Hoffmann M."/>
            <person name="Monday S.R."/>
            <person name="Allard M.W."/>
            <person name="Strain E.A."/>
            <person name="Whittaker P."/>
            <person name="Naum M."/>
            <person name="McCarthy P.J."/>
            <person name="Lopez J.V."/>
            <person name="Fischer M."/>
            <person name="Brown E.W."/>
        </authorList>
    </citation>
    <scope>NUCLEOTIDE SEQUENCE [LARGE SCALE GENOMIC DNA]</scope>
    <source>
        <strain evidence="3">CIP 102891</strain>
        <strain evidence="4">CIP 102891 / ATCC 33934</strain>
    </source>
</reference>
<dbReference type="PROSITE" id="PS51257">
    <property type="entry name" value="PROKAR_LIPOPROTEIN"/>
    <property type="match status" value="1"/>
</dbReference>
<organism evidence="3 4">
    <name type="scientific">Vibrio orientalis CIP 102891 = ATCC 33934</name>
    <dbReference type="NCBI Taxonomy" id="675816"/>
    <lineage>
        <taxon>Bacteria</taxon>
        <taxon>Pseudomonadati</taxon>
        <taxon>Pseudomonadota</taxon>
        <taxon>Gammaproteobacteria</taxon>
        <taxon>Vibrionales</taxon>
        <taxon>Vibrionaceae</taxon>
        <taxon>Vibrio</taxon>
        <taxon>Vibrio oreintalis group</taxon>
    </lineage>
</organism>
<evidence type="ECO:0000313" key="2">
    <source>
        <dbReference type="EMBL" id="EEX91931.1"/>
    </source>
</evidence>
<dbReference type="EMBL" id="AFWH01000002">
    <property type="protein sequence ID" value="EGU53742.1"/>
    <property type="molecule type" value="Genomic_DNA"/>
</dbReference>
<dbReference type="AlphaFoldDB" id="C9QJT6"/>
<evidence type="ECO:0008006" key="6">
    <source>
        <dbReference type="Google" id="ProtNLM"/>
    </source>
</evidence>
<proteinExistence type="predicted"/>
<dbReference type="PATRIC" id="fig|675816.5.peg.407"/>
<protein>
    <recommendedName>
        <fullName evidence="6">Lipoprotein</fullName>
    </recommendedName>
</protein>
<gene>
    <name evidence="2" type="ORF">VIA_002575</name>
    <name evidence="3" type="ORF">VIOR3934_03277</name>
</gene>
<reference evidence="3" key="2">
    <citation type="submission" date="2011-08" db="EMBL/GenBank/DDBJ databases">
        <authorList>
            <person name="Hoffman M."/>
            <person name="Strain E.A."/>
            <person name="Brown E."/>
            <person name="Allard M.W."/>
        </authorList>
    </citation>
    <scope>NUCLEOTIDE SEQUENCE</scope>
    <source>
        <strain evidence="3">CIP 102891</strain>
    </source>
</reference>
<dbReference type="Proteomes" id="UP000003515">
    <property type="component" value="Unassembled WGS sequence"/>
</dbReference>
<dbReference type="EMBL" id="ACZV01000005">
    <property type="protein sequence ID" value="EEX91931.1"/>
    <property type="molecule type" value="Genomic_DNA"/>
</dbReference>
<evidence type="ECO:0000313" key="5">
    <source>
        <dbReference type="Proteomes" id="UP000003515"/>
    </source>
</evidence>
<comment type="caution">
    <text evidence="3">The sequence shown here is derived from an EMBL/GenBank/DDBJ whole genome shotgun (WGS) entry which is preliminary data.</text>
</comment>
<sequence>MKTQLLAMAVALGLSGCASSPYTYHVEPTPLVAGQSKYVLGNVDVKLTERFPLEAPIDNPYINEDELTHEFVKALQKHMAEQNILASSVDSADGEININVDFQRNHSIYSGALAKPAISHTIEIVKDSEKLATTASRGQYTTKYAYFQDTLVNAEISVGTWDEEDEPKDVDLISDLIIQEVTEVGK</sequence>
<dbReference type="Proteomes" id="UP000002817">
    <property type="component" value="Unassembled WGS sequence"/>
</dbReference>
<evidence type="ECO:0000313" key="4">
    <source>
        <dbReference type="Proteomes" id="UP000002817"/>
    </source>
</evidence>
<keyword evidence="5" id="KW-1185">Reference proteome</keyword>
<evidence type="ECO:0000313" key="3">
    <source>
        <dbReference type="EMBL" id="EGU53742.1"/>
    </source>
</evidence>
<feature type="chain" id="PRO_5002999540" description="Lipoprotein" evidence="1">
    <location>
        <begin position="21"/>
        <end position="186"/>
    </location>
</feature>
<dbReference type="eggNOG" id="ENOG5031PFS">
    <property type="taxonomic scope" value="Bacteria"/>
</dbReference>
<accession>C9QJT6</accession>
<feature type="signal peptide" evidence="1">
    <location>
        <begin position="1"/>
        <end position="20"/>
    </location>
</feature>